<proteinExistence type="predicted"/>
<gene>
    <name evidence="1" type="ORF">ABT317_17750</name>
</gene>
<reference evidence="1 2" key="1">
    <citation type="submission" date="2024-06" db="EMBL/GenBank/DDBJ databases">
        <title>The Natural Products Discovery Center: Release of the First 8490 Sequenced Strains for Exploring Actinobacteria Biosynthetic Diversity.</title>
        <authorList>
            <person name="Kalkreuter E."/>
            <person name="Kautsar S.A."/>
            <person name="Yang D."/>
            <person name="Bader C.D."/>
            <person name="Teijaro C.N."/>
            <person name="Fluegel L."/>
            <person name="Davis C.M."/>
            <person name="Simpson J.R."/>
            <person name="Lauterbach L."/>
            <person name="Steele A.D."/>
            <person name="Gui C."/>
            <person name="Meng S."/>
            <person name="Li G."/>
            <person name="Viehrig K."/>
            <person name="Ye F."/>
            <person name="Su P."/>
            <person name="Kiefer A.F."/>
            <person name="Nichols A."/>
            <person name="Cepeda A.J."/>
            <person name="Yan W."/>
            <person name="Fan B."/>
            <person name="Jiang Y."/>
            <person name="Adhikari A."/>
            <person name="Zheng C.-J."/>
            <person name="Schuster L."/>
            <person name="Cowan T.M."/>
            <person name="Smanski M.J."/>
            <person name="Chevrette M.G."/>
            <person name="De Carvalho L.P.S."/>
            <person name="Shen B."/>
        </authorList>
    </citation>
    <scope>NUCLEOTIDE SEQUENCE [LARGE SCALE GENOMIC DNA]</scope>
    <source>
        <strain evidence="1 2">NPDC000634</strain>
    </source>
</reference>
<accession>A0ABV1W3L9</accession>
<comment type="caution">
    <text evidence="1">The sequence shown here is derived from an EMBL/GenBank/DDBJ whole genome shotgun (WGS) entry which is preliminary data.</text>
</comment>
<dbReference type="RefSeq" id="WP_279634632.1">
    <property type="nucleotide sequence ID" value="NZ_MUBM01000016.1"/>
</dbReference>
<name>A0ABV1W3L9_9ACTN</name>
<dbReference type="Proteomes" id="UP001458415">
    <property type="component" value="Unassembled WGS sequence"/>
</dbReference>
<evidence type="ECO:0000313" key="1">
    <source>
        <dbReference type="EMBL" id="MER6978792.1"/>
    </source>
</evidence>
<evidence type="ECO:0000313" key="2">
    <source>
        <dbReference type="Proteomes" id="UP001458415"/>
    </source>
</evidence>
<keyword evidence="2" id="KW-1185">Reference proteome</keyword>
<dbReference type="EMBL" id="JBEPCU010000277">
    <property type="protein sequence ID" value="MER6978792.1"/>
    <property type="molecule type" value="Genomic_DNA"/>
</dbReference>
<organism evidence="1 2">
    <name type="scientific">Streptomyces carpinensis</name>
    <dbReference type="NCBI Taxonomy" id="66369"/>
    <lineage>
        <taxon>Bacteria</taxon>
        <taxon>Bacillati</taxon>
        <taxon>Actinomycetota</taxon>
        <taxon>Actinomycetes</taxon>
        <taxon>Kitasatosporales</taxon>
        <taxon>Streptomycetaceae</taxon>
        <taxon>Streptomyces</taxon>
    </lineage>
</organism>
<sequence length="40" mass="4393">MEPAPKCKRYGLGANPLRRSCFAKVAAKWGPGVWQKGFDA</sequence>
<protein>
    <submittedName>
        <fullName evidence="1">Uncharacterized protein</fullName>
    </submittedName>
</protein>